<keyword evidence="4" id="KW-1185">Reference proteome</keyword>
<dbReference type="STRING" id="652787.SAMN05216490_1184"/>
<dbReference type="Pfam" id="PF14242">
    <property type="entry name" value="DUF4342"/>
    <property type="match status" value="1"/>
</dbReference>
<feature type="transmembrane region" description="Helical" evidence="1">
    <location>
        <begin position="45"/>
        <end position="68"/>
    </location>
</feature>
<reference evidence="3 4" key="1">
    <citation type="submission" date="2016-10" db="EMBL/GenBank/DDBJ databases">
        <authorList>
            <person name="de Groot N.N."/>
        </authorList>
    </citation>
    <scope>NUCLEOTIDE SEQUENCE [LARGE SCALE GENOMIC DNA]</scope>
    <source>
        <strain evidence="3 4">MP1X4</strain>
    </source>
</reference>
<dbReference type="InterPro" id="IPR025642">
    <property type="entry name" value="DUF4342"/>
</dbReference>
<accession>A0A1H1SCQ3</accession>
<keyword evidence="1" id="KW-0472">Membrane</keyword>
<protein>
    <recommendedName>
        <fullName evidence="2">DUF4342 domain-containing protein</fullName>
    </recommendedName>
</protein>
<evidence type="ECO:0000256" key="1">
    <source>
        <dbReference type="SAM" id="Phobius"/>
    </source>
</evidence>
<dbReference type="Proteomes" id="UP000199679">
    <property type="component" value="Chromosome I"/>
</dbReference>
<dbReference type="OrthoDB" id="677607at2"/>
<dbReference type="RefSeq" id="WP_091370259.1">
    <property type="nucleotide sequence ID" value="NZ_LT629740.1"/>
</dbReference>
<keyword evidence="1" id="KW-0812">Transmembrane</keyword>
<feature type="domain" description="DUF4342" evidence="2">
    <location>
        <begin position="4"/>
        <end position="77"/>
    </location>
</feature>
<evidence type="ECO:0000259" key="2">
    <source>
        <dbReference type="Pfam" id="PF14242"/>
    </source>
</evidence>
<gene>
    <name evidence="3" type="ORF">SAMN05216490_1184</name>
</gene>
<keyword evidence="1" id="KW-1133">Transmembrane helix</keyword>
<name>A0A1H1SCQ3_MUCMA</name>
<proteinExistence type="predicted"/>
<dbReference type="AlphaFoldDB" id="A0A1H1SCQ3"/>
<evidence type="ECO:0000313" key="3">
    <source>
        <dbReference type="EMBL" id="SDS45588.1"/>
    </source>
</evidence>
<dbReference type="EMBL" id="LT629740">
    <property type="protein sequence ID" value="SDS45588.1"/>
    <property type="molecule type" value="Genomic_DNA"/>
</dbReference>
<organism evidence="3 4">
    <name type="scientific">Mucilaginibacter mallensis</name>
    <dbReference type="NCBI Taxonomy" id="652787"/>
    <lineage>
        <taxon>Bacteria</taxon>
        <taxon>Pseudomonadati</taxon>
        <taxon>Bacteroidota</taxon>
        <taxon>Sphingobacteriia</taxon>
        <taxon>Sphingobacteriales</taxon>
        <taxon>Sphingobacteriaceae</taxon>
        <taxon>Mucilaginibacter</taxon>
    </lineage>
</organism>
<evidence type="ECO:0000313" key="4">
    <source>
        <dbReference type="Proteomes" id="UP000199679"/>
    </source>
</evidence>
<sequence length="89" mass="9311">MGTKESFSINGENLLKKVKELIAEGNIKKITIADKSGKELASFPLTFGVVGILLMPVMAAIGAIAALVTECTITVERHDEETGAGNGHA</sequence>